<gene>
    <name evidence="2" type="ORF">CPB83DRAFT_846593</name>
</gene>
<evidence type="ECO:0000313" key="2">
    <source>
        <dbReference type="EMBL" id="KAF9532921.1"/>
    </source>
</evidence>
<dbReference type="SUPFAM" id="SSF52047">
    <property type="entry name" value="RNI-like"/>
    <property type="match status" value="1"/>
</dbReference>
<dbReference type="AlphaFoldDB" id="A0A9P6JTY9"/>
<evidence type="ECO:0000313" key="3">
    <source>
        <dbReference type="Proteomes" id="UP000807306"/>
    </source>
</evidence>
<organism evidence="2 3">
    <name type="scientific">Crepidotus variabilis</name>
    <dbReference type="NCBI Taxonomy" id="179855"/>
    <lineage>
        <taxon>Eukaryota</taxon>
        <taxon>Fungi</taxon>
        <taxon>Dikarya</taxon>
        <taxon>Basidiomycota</taxon>
        <taxon>Agaricomycotina</taxon>
        <taxon>Agaricomycetes</taxon>
        <taxon>Agaricomycetidae</taxon>
        <taxon>Agaricales</taxon>
        <taxon>Agaricineae</taxon>
        <taxon>Crepidotaceae</taxon>
        <taxon>Crepidotus</taxon>
    </lineage>
</organism>
<feature type="domain" description="F-box" evidence="1">
    <location>
        <begin position="82"/>
        <end position="151"/>
    </location>
</feature>
<name>A0A9P6JTY9_9AGAR</name>
<keyword evidence="3" id="KW-1185">Reference proteome</keyword>
<proteinExistence type="predicted"/>
<dbReference type="OrthoDB" id="2269034at2759"/>
<dbReference type="SUPFAM" id="SSF81383">
    <property type="entry name" value="F-box domain"/>
    <property type="match status" value="1"/>
</dbReference>
<dbReference type="Proteomes" id="UP000807306">
    <property type="component" value="Unassembled WGS sequence"/>
</dbReference>
<sequence>MPSTCPLCIYHLEHLNNHKEETYASPGASRCQHSHLQPCNLCCRFAEGEQRIQDAKATLFRALDDQRELGSELNERNDLLLGKLPVELACRIFQLSVPPTLTLAEFREQLTVNSKLNFTSPKGLLTLGAICRSWRRVAWSYPELWRDIFIRSTPKKMPPSYITFIEEWIRRSGELPLNIFTEFRDQFTENTSLINILIHTLGSVAHRWALFYAFSPLPPVYGEELALHFRRAPNLQGLALSTENRWVSDVWDISDVGGGDNLEFLFISGYQLQGASLKCRNLRHFVAECRTIEECVEILRNAPQVLNCTIRSAFDGDHPTSLVHSVKSFHLYGSPDILQYLVLPSLTELVLSDLIERESFPATILPFIVRSGCQLEAFTSARQTDVINDYSELFRLNPSLKHLELQPHYDCEWAFSRLGELLSPHVNSSDQILPNLQSLTYVWSECPSHIPWQAINAILQTTASQLNVVGRPLTEIHFIMERMPKETEYLHPDDLERIQEFASRGINIRISAKELAIDVIKACKDYQRKLPNGGV</sequence>
<accession>A0A9P6JTY9</accession>
<dbReference type="InterPro" id="IPR001810">
    <property type="entry name" value="F-box_dom"/>
</dbReference>
<comment type="caution">
    <text evidence="2">The sequence shown here is derived from an EMBL/GenBank/DDBJ whole genome shotgun (WGS) entry which is preliminary data.</text>
</comment>
<evidence type="ECO:0000259" key="1">
    <source>
        <dbReference type="Pfam" id="PF12937"/>
    </source>
</evidence>
<dbReference type="InterPro" id="IPR036047">
    <property type="entry name" value="F-box-like_dom_sf"/>
</dbReference>
<dbReference type="Pfam" id="PF12937">
    <property type="entry name" value="F-box-like"/>
    <property type="match status" value="1"/>
</dbReference>
<reference evidence="2" key="1">
    <citation type="submission" date="2020-11" db="EMBL/GenBank/DDBJ databases">
        <authorList>
            <consortium name="DOE Joint Genome Institute"/>
            <person name="Ahrendt S."/>
            <person name="Riley R."/>
            <person name="Andreopoulos W."/>
            <person name="Labutti K."/>
            <person name="Pangilinan J."/>
            <person name="Ruiz-Duenas F.J."/>
            <person name="Barrasa J.M."/>
            <person name="Sanchez-Garcia M."/>
            <person name="Camarero S."/>
            <person name="Miyauchi S."/>
            <person name="Serrano A."/>
            <person name="Linde D."/>
            <person name="Babiker R."/>
            <person name="Drula E."/>
            <person name="Ayuso-Fernandez I."/>
            <person name="Pacheco R."/>
            <person name="Padilla G."/>
            <person name="Ferreira P."/>
            <person name="Barriuso J."/>
            <person name="Kellner H."/>
            <person name="Castanera R."/>
            <person name="Alfaro M."/>
            <person name="Ramirez L."/>
            <person name="Pisabarro A.G."/>
            <person name="Kuo A."/>
            <person name="Tritt A."/>
            <person name="Lipzen A."/>
            <person name="He G."/>
            <person name="Yan M."/>
            <person name="Ng V."/>
            <person name="Cullen D."/>
            <person name="Martin F."/>
            <person name="Rosso M.-N."/>
            <person name="Henrissat B."/>
            <person name="Hibbett D."/>
            <person name="Martinez A.T."/>
            <person name="Grigoriev I.V."/>
        </authorList>
    </citation>
    <scope>NUCLEOTIDE SEQUENCE</scope>
    <source>
        <strain evidence="2">CBS 506.95</strain>
    </source>
</reference>
<protein>
    <recommendedName>
        <fullName evidence="1">F-box domain-containing protein</fullName>
    </recommendedName>
</protein>
<dbReference type="EMBL" id="MU157830">
    <property type="protein sequence ID" value="KAF9532921.1"/>
    <property type="molecule type" value="Genomic_DNA"/>
</dbReference>
<dbReference type="Gene3D" id="1.20.1280.50">
    <property type="match status" value="1"/>
</dbReference>